<reference evidence="2 3" key="1">
    <citation type="submission" date="2017-07" db="EMBL/GenBank/DDBJ databases">
        <title>A draft genome sequence of Komagataeibacter swingsii LMG 22125.</title>
        <authorList>
            <person name="Skraban J."/>
            <person name="Cleenwerck I."/>
            <person name="Vandamme P."/>
            <person name="Trcek J."/>
        </authorList>
    </citation>
    <scope>NUCLEOTIDE SEQUENCE [LARGE SCALE GENOMIC DNA]</scope>
    <source>
        <strain evidence="2 3">LMG 22125</strain>
    </source>
</reference>
<evidence type="ECO:0000313" key="3">
    <source>
        <dbReference type="Proteomes" id="UP000247371"/>
    </source>
</evidence>
<feature type="region of interest" description="Disordered" evidence="1">
    <location>
        <begin position="58"/>
        <end position="90"/>
    </location>
</feature>
<evidence type="ECO:0000256" key="1">
    <source>
        <dbReference type="SAM" id="MobiDB-lite"/>
    </source>
</evidence>
<evidence type="ECO:0000313" key="2">
    <source>
        <dbReference type="EMBL" id="PYD68458.1"/>
    </source>
</evidence>
<dbReference type="AlphaFoldDB" id="A0A2V4S8X1"/>
<gene>
    <name evidence="2" type="ORF">CFR76_15050</name>
</gene>
<comment type="caution">
    <text evidence="2">The sequence shown here is derived from an EMBL/GenBank/DDBJ whole genome shotgun (WGS) entry which is preliminary data.</text>
</comment>
<dbReference type="EMBL" id="NKUB01000033">
    <property type="protein sequence ID" value="PYD68458.1"/>
    <property type="molecule type" value="Genomic_DNA"/>
</dbReference>
<keyword evidence="3" id="KW-1185">Reference proteome</keyword>
<sequence>MEDNVPAAPMTTRLPRIGAICRLLPLIIGLALPLAACSHGRIGEDFCISCAGENHAEAGTPGAEATGSPGASPRRAAGGQGPAASGTPRM</sequence>
<name>A0A2V4S8X1_9PROT</name>
<organism evidence="2 3">
    <name type="scientific">Komagataeibacter swingsii</name>
    <dbReference type="NCBI Taxonomy" id="215220"/>
    <lineage>
        <taxon>Bacteria</taxon>
        <taxon>Pseudomonadati</taxon>
        <taxon>Pseudomonadota</taxon>
        <taxon>Alphaproteobacteria</taxon>
        <taxon>Acetobacterales</taxon>
        <taxon>Acetobacteraceae</taxon>
        <taxon>Komagataeibacter</taxon>
    </lineage>
</organism>
<protein>
    <submittedName>
        <fullName evidence="2">Uncharacterized protein</fullName>
    </submittedName>
</protein>
<accession>A0A2V4S8X1</accession>
<proteinExistence type="predicted"/>
<dbReference type="Proteomes" id="UP000247371">
    <property type="component" value="Unassembled WGS sequence"/>
</dbReference>